<sequence length="52" mass="6032">MLRKYPRTHHLESSRLQPGDEDMNSVAFAHIREKFTVVEENSTGRTSTWTSP</sequence>
<comment type="caution">
    <text evidence="2">The sequence shown here is derived from an EMBL/GenBank/DDBJ whole genome shotgun (WGS) entry which is preliminary data.</text>
</comment>
<gene>
    <name evidence="2" type="ORF">JOF56_007886</name>
</gene>
<evidence type="ECO:0000313" key="2">
    <source>
        <dbReference type="EMBL" id="MBP2327501.1"/>
    </source>
</evidence>
<dbReference type="EMBL" id="JAGINW010000001">
    <property type="protein sequence ID" value="MBP2327501.1"/>
    <property type="molecule type" value="Genomic_DNA"/>
</dbReference>
<feature type="region of interest" description="Disordered" evidence="1">
    <location>
        <begin position="1"/>
        <end position="23"/>
    </location>
</feature>
<organism evidence="2 3">
    <name type="scientific">Kibdelosporangium banguiense</name>
    <dbReference type="NCBI Taxonomy" id="1365924"/>
    <lineage>
        <taxon>Bacteria</taxon>
        <taxon>Bacillati</taxon>
        <taxon>Actinomycetota</taxon>
        <taxon>Actinomycetes</taxon>
        <taxon>Pseudonocardiales</taxon>
        <taxon>Pseudonocardiaceae</taxon>
        <taxon>Kibdelosporangium</taxon>
    </lineage>
</organism>
<evidence type="ECO:0000313" key="3">
    <source>
        <dbReference type="Proteomes" id="UP001519332"/>
    </source>
</evidence>
<protein>
    <submittedName>
        <fullName evidence="2">Uncharacterized protein</fullName>
    </submittedName>
</protein>
<evidence type="ECO:0000256" key="1">
    <source>
        <dbReference type="SAM" id="MobiDB-lite"/>
    </source>
</evidence>
<dbReference type="RefSeq" id="WP_209644440.1">
    <property type="nucleotide sequence ID" value="NZ_JAGINW010000001.1"/>
</dbReference>
<name>A0ABS4TSX6_9PSEU</name>
<accession>A0ABS4TSX6</accession>
<reference evidence="2 3" key="1">
    <citation type="submission" date="2021-03" db="EMBL/GenBank/DDBJ databases">
        <title>Sequencing the genomes of 1000 actinobacteria strains.</title>
        <authorList>
            <person name="Klenk H.-P."/>
        </authorList>
    </citation>
    <scope>NUCLEOTIDE SEQUENCE [LARGE SCALE GENOMIC DNA]</scope>
    <source>
        <strain evidence="2 3">DSM 46670</strain>
    </source>
</reference>
<proteinExistence type="predicted"/>
<dbReference type="Proteomes" id="UP001519332">
    <property type="component" value="Unassembled WGS sequence"/>
</dbReference>
<keyword evidence="3" id="KW-1185">Reference proteome</keyword>